<evidence type="ECO:0000256" key="8">
    <source>
        <dbReference type="ARBA" id="ARBA00022840"/>
    </source>
</evidence>
<evidence type="ECO:0000313" key="17">
    <source>
        <dbReference type="EMBL" id="RDI48843.1"/>
    </source>
</evidence>
<dbReference type="Pfam" id="PF00501">
    <property type="entry name" value="AMP-binding"/>
    <property type="match status" value="1"/>
</dbReference>
<comment type="pathway">
    <text evidence="3">Lipid metabolism; fatty acid beta-oxidation.</text>
</comment>
<protein>
    <recommendedName>
        <fullName evidence="13">Long-chain-fatty-acid--CoA ligase</fullName>
        <ecNumber evidence="12">6.2.1.3</ecNumber>
    </recommendedName>
    <alternativeName>
        <fullName evidence="14">Long-chain acyl-CoA synthetase</fullName>
    </alternativeName>
</protein>
<comment type="cofactor">
    <cofactor evidence="1">
        <name>Mg(2+)</name>
        <dbReference type="ChEBI" id="CHEBI:18420"/>
    </cofactor>
</comment>
<comment type="subcellular location">
    <subcellularLocation>
        <location evidence="2">Membrane</location>
        <topology evidence="2">Peripheral membrane protein</topology>
    </subcellularLocation>
</comment>
<evidence type="ECO:0000256" key="12">
    <source>
        <dbReference type="ARBA" id="ARBA00026121"/>
    </source>
</evidence>
<dbReference type="PANTHER" id="PTHR43767">
    <property type="entry name" value="LONG-CHAIN-FATTY-ACID--COA LIGASE"/>
    <property type="match status" value="1"/>
</dbReference>
<evidence type="ECO:0000256" key="4">
    <source>
        <dbReference type="ARBA" id="ARBA00006432"/>
    </source>
</evidence>
<dbReference type="InterPro" id="IPR020845">
    <property type="entry name" value="AMP-binding_CS"/>
</dbReference>
<dbReference type="InterPro" id="IPR050237">
    <property type="entry name" value="ATP-dep_AMP-bd_enzyme"/>
</dbReference>
<dbReference type="Gene3D" id="3.30.300.30">
    <property type="match status" value="1"/>
</dbReference>
<dbReference type="EMBL" id="QQAX01000001">
    <property type="protein sequence ID" value="RDI48843.1"/>
    <property type="molecule type" value="Genomic_DNA"/>
</dbReference>
<dbReference type="PANTHER" id="PTHR43767:SF8">
    <property type="entry name" value="LONG-CHAIN-FATTY-ACID--COA LIGASE"/>
    <property type="match status" value="1"/>
</dbReference>
<keyword evidence="8" id="KW-0067">ATP-binding</keyword>
<dbReference type="SUPFAM" id="SSF56801">
    <property type="entry name" value="Acetyl-CoA synthetase-like"/>
    <property type="match status" value="1"/>
</dbReference>
<name>A0A370GYW8_9COXI</name>
<evidence type="ECO:0000256" key="7">
    <source>
        <dbReference type="ARBA" id="ARBA00022832"/>
    </source>
</evidence>
<feature type="domain" description="AMP-binding enzyme C-terminal" evidence="16">
    <location>
        <begin position="483"/>
        <end position="557"/>
    </location>
</feature>
<dbReference type="EC" id="6.2.1.3" evidence="12"/>
<keyword evidence="11" id="KW-0472">Membrane</keyword>
<gene>
    <name evidence="17" type="ORF">C8D86_101126</name>
</gene>
<dbReference type="GO" id="GO:0005524">
    <property type="term" value="F:ATP binding"/>
    <property type="evidence" value="ECO:0007669"/>
    <property type="project" value="UniProtKB-KW"/>
</dbReference>
<keyword evidence="7" id="KW-0276">Fatty acid metabolism</keyword>
<dbReference type="Pfam" id="PF13193">
    <property type="entry name" value="AMP-binding_C"/>
    <property type="match status" value="1"/>
</dbReference>
<evidence type="ECO:0000256" key="1">
    <source>
        <dbReference type="ARBA" id="ARBA00001946"/>
    </source>
</evidence>
<dbReference type="PROSITE" id="PS00455">
    <property type="entry name" value="AMP_BINDING"/>
    <property type="match status" value="1"/>
</dbReference>
<dbReference type="Gene3D" id="3.40.50.980">
    <property type="match status" value="2"/>
</dbReference>
<dbReference type="Gene3D" id="2.30.38.10">
    <property type="entry name" value="Luciferase, Domain 3"/>
    <property type="match status" value="1"/>
</dbReference>
<evidence type="ECO:0000256" key="5">
    <source>
        <dbReference type="ARBA" id="ARBA00022598"/>
    </source>
</evidence>
<evidence type="ECO:0000313" key="18">
    <source>
        <dbReference type="Proteomes" id="UP000254720"/>
    </source>
</evidence>
<dbReference type="CDD" id="cd05936">
    <property type="entry name" value="FC-FACS_FadD_like"/>
    <property type="match status" value="1"/>
</dbReference>
<keyword evidence="10" id="KW-0443">Lipid metabolism</keyword>
<dbReference type="FunFam" id="3.40.50.12780:FF:000003">
    <property type="entry name" value="Long-chain-fatty-acid--CoA ligase FadD"/>
    <property type="match status" value="1"/>
</dbReference>
<dbReference type="InterPro" id="IPR025110">
    <property type="entry name" value="AMP-bd_C"/>
</dbReference>
<sequence length="570" mass="63409">MQLKEYKKELLSVEKIWLKSYPQGVPAEINPDAYQSLAEVIEQSCQQFRDRPAFYNMGVSLTYAQLDEYSREFAAYLQHELKLKKGDRLAIMLPNILQYPIVLFGALRAGLVVVNVNPLYTADELAYQLNNSGAATIVALTNFASTVQKALPRVSALKNVIITDLGDLFSPFKRWMTHLVLKYIYKKIPQWDIPGAIPFRKALARGKELPFIKVPLTNNDTAFLQYTGGTTGVSKGAILTHRNVIANLQQADAWFRSLLSEGQETIITALPLYHIFSLTANALFFSKIGGLNVLITNPRDIPGSIREMKKFKFTAITGVNTLFNALMKDPAFATLDFSRLRLTLGGGMAVQRAVAEKWQKLTGAPLLEAYGLTETSPCVTINPANLDAYNGTIGLPVSSTDVCILDENGHEVPIGQPGELAVKGPQVMKGYWQNPAETEKVFTKDGWLLTGDIAKIDEQGFIRLLERKKDMILISGFNVYPNEVEDVLAKLPGIREVAVVGLPDEYSGEIAKAFIVKDDPNLTKDDIFKYAHEHLTPYKVPKQIEFCDELPKTNVGKILRRALRDAAVNK</sequence>
<evidence type="ECO:0000256" key="2">
    <source>
        <dbReference type="ARBA" id="ARBA00004170"/>
    </source>
</evidence>
<organism evidence="17 18">
    <name type="scientific">Aquicella lusitana</name>
    <dbReference type="NCBI Taxonomy" id="254246"/>
    <lineage>
        <taxon>Bacteria</taxon>
        <taxon>Pseudomonadati</taxon>
        <taxon>Pseudomonadota</taxon>
        <taxon>Gammaproteobacteria</taxon>
        <taxon>Legionellales</taxon>
        <taxon>Coxiellaceae</taxon>
        <taxon>Aquicella</taxon>
    </lineage>
</organism>
<evidence type="ECO:0000256" key="9">
    <source>
        <dbReference type="ARBA" id="ARBA00022842"/>
    </source>
</evidence>
<comment type="similarity">
    <text evidence="4">Belongs to the ATP-dependent AMP-binding enzyme family.</text>
</comment>
<evidence type="ECO:0000256" key="6">
    <source>
        <dbReference type="ARBA" id="ARBA00022741"/>
    </source>
</evidence>
<keyword evidence="5" id="KW-0436">Ligase</keyword>
<proteinExistence type="inferred from homology"/>
<evidence type="ECO:0000256" key="10">
    <source>
        <dbReference type="ARBA" id="ARBA00023098"/>
    </source>
</evidence>
<accession>A0A370GYW8</accession>
<evidence type="ECO:0000256" key="13">
    <source>
        <dbReference type="ARBA" id="ARBA00039545"/>
    </source>
</evidence>
<evidence type="ECO:0000256" key="11">
    <source>
        <dbReference type="ARBA" id="ARBA00023136"/>
    </source>
</evidence>
<keyword evidence="9" id="KW-0460">Magnesium</keyword>
<comment type="caution">
    <text evidence="17">The sequence shown here is derived from an EMBL/GenBank/DDBJ whole genome shotgun (WGS) entry which is preliminary data.</text>
</comment>
<dbReference type="GO" id="GO:0016020">
    <property type="term" value="C:membrane"/>
    <property type="evidence" value="ECO:0007669"/>
    <property type="project" value="UniProtKB-SubCell"/>
</dbReference>
<dbReference type="InterPro" id="IPR000873">
    <property type="entry name" value="AMP-dep_synth/lig_dom"/>
</dbReference>
<feature type="domain" description="AMP-dependent synthetase/ligase" evidence="15">
    <location>
        <begin position="42"/>
        <end position="432"/>
    </location>
</feature>
<dbReference type="FunFam" id="3.30.300.30:FF:000006">
    <property type="entry name" value="Long-chain-fatty-acid--CoA ligase FadD"/>
    <property type="match status" value="1"/>
</dbReference>
<dbReference type="InterPro" id="IPR045851">
    <property type="entry name" value="AMP-bd_C_sf"/>
</dbReference>
<dbReference type="GO" id="GO:0004467">
    <property type="term" value="F:long-chain fatty acid-CoA ligase activity"/>
    <property type="evidence" value="ECO:0007669"/>
    <property type="project" value="UniProtKB-EC"/>
</dbReference>
<keyword evidence="18" id="KW-1185">Reference proteome</keyword>
<evidence type="ECO:0000259" key="16">
    <source>
        <dbReference type="Pfam" id="PF13193"/>
    </source>
</evidence>
<evidence type="ECO:0000259" key="15">
    <source>
        <dbReference type="Pfam" id="PF00501"/>
    </source>
</evidence>
<dbReference type="AlphaFoldDB" id="A0A370GYW8"/>
<dbReference type="Proteomes" id="UP000254720">
    <property type="component" value="Unassembled WGS sequence"/>
</dbReference>
<evidence type="ECO:0000256" key="14">
    <source>
        <dbReference type="ARBA" id="ARBA00042773"/>
    </source>
</evidence>
<reference evidence="17 18" key="1">
    <citation type="submission" date="2018-07" db="EMBL/GenBank/DDBJ databases">
        <title>Genomic Encyclopedia of Type Strains, Phase IV (KMG-IV): sequencing the most valuable type-strain genomes for metagenomic binning, comparative biology and taxonomic classification.</title>
        <authorList>
            <person name="Goeker M."/>
        </authorList>
    </citation>
    <scope>NUCLEOTIDE SEQUENCE [LARGE SCALE GENOMIC DNA]</scope>
    <source>
        <strain evidence="17 18">DSM 16500</strain>
    </source>
</reference>
<keyword evidence="6" id="KW-0547">Nucleotide-binding</keyword>
<evidence type="ECO:0000256" key="3">
    <source>
        <dbReference type="ARBA" id="ARBA00005005"/>
    </source>
</evidence>